<keyword evidence="3" id="KW-1185">Reference proteome</keyword>
<evidence type="ECO:0000313" key="3">
    <source>
        <dbReference type="Proteomes" id="UP000628840"/>
    </source>
</evidence>
<dbReference type="OrthoDB" id="70008at2157"/>
<evidence type="ECO:0000256" key="1">
    <source>
        <dbReference type="SAM" id="MobiDB-lite"/>
    </source>
</evidence>
<sequence length="64" mass="6799">MSVTGLCQLCESAEARSACDRCGAVVCREHYDAELGVCTECAAEQRRSSGVTRDDEGPGFTGPR</sequence>
<proteinExistence type="predicted"/>
<protein>
    <recommendedName>
        <fullName evidence="4">HIT zinc finger</fullName>
    </recommendedName>
</protein>
<organism evidence="2 3">
    <name type="scientific">Halarchaeum grantii</name>
    <dbReference type="NCBI Taxonomy" id="1193105"/>
    <lineage>
        <taxon>Archaea</taxon>
        <taxon>Methanobacteriati</taxon>
        <taxon>Methanobacteriota</taxon>
        <taxon>Stenosarchaea group</taxon>
        <taxon>Halobacteria</taxon>
        <taxon>Halobacteriales</taxon>
        <taxon>Halobacteriaceae</taxon>
    </lineage>
</organism>
<evidence type="ECO:0008006" key="4">
    <source>
        <dbReference type="Google" id="ProtNLM"/>
    </source>
</evidence>
<feature type="region of interest" description="Disordered" evidence="1">
    <location>
        <begin position="45"/>
        <end position="64"/>
    </location>
</feature>
<feature type="compositionally biased region" description="Basic and acidic residues" evidence="1">
    <location>
        <begin position="45"/>
        <end position="56"/>
    </location>
</feature>
<evidence type="ECO:0000313" key="2">
    <source>
        <dbReference type="EMBL" id="GGL26439.1"/>
    </source>
</evidence>
<dbReference type="RefSeq" id="WP_188879113.1">
    <property type="nucleotide sequence ID" value="NZ_BMPF01000001.1"/>
</dbReference>
<name>A0A830EUP1_9EURY</name>
<reference evidence="2 3" key="1">
    <citation type="journal article" date="2019" name="Int. J. Syst. Evol. Microbiol.">
        <title>The Global Catalogue of Microorganisms (GCM) 10K type strain sequencing project: providing services to taxonomists for standard genome sequencing and annotation.</title>
        <authorList>
            <consortium name="The Broad Institute Genomics Platform"/>
            <consortium name="The Broad Institute Genome Sequencing Center for Infectious Disease"/>
            <person name="Wu L."/>
            <person name="Ma J."/>
        </authorList>
    </citation>
    <scope>NUCLEOTIDE SEQUENCE [LARGE SCALE GENOMIC DNA]</scope>
    <source>
        <strain evidence="2 3">JCM 19585</strain>
    </source>
</reference>
<dbReference type="AlphaFoldDB" id="A0A830EUP1"/>
<comment type="caution">
    <text evidence="2">The sequence shown here is derived from an EMBL/GenBank/DDBJ whole genome shotgun (WGS) entry which is preliminary data.</text>
</comment>
<dbReference type="Proteomes" id="UP000628840">
    <property type="component" value="Unassembled WGS sequence"/>
</dbReference>
<accession>A0A830EUP1</accession>
<dbReference type="EMBL" id="BMPF01000001">
    <property type="protein sequence ID" value="GGL26439.1"/>
    <property type="molecule type" value="Genomic_DNA"/>
</dbReference>
<gene>
    <name evidence="2" type="ORF">GCM10009037_07580</name>
</gene>